<evidence type="ECO:0008006" key="4">
    <source>
        <dbReference type="Google" id="ProtNLM"/>
    </source>
</evidence>
<feature type="region of interest" description="Disordered" evidence="1">
    <location>
        <begin position="35"/>
        <end position="94"/>
    </location>
</feature>
<accession>A0ABP0W7K6</accession>
<proteinExistence type="predicted"/>
<feature type="compositionally biased region" description="Gly residues" evidence="1">
    <location>
        <begin position="35"/>
        <end position="46"/>
    </location>
</feature>
<dbReference type="Proteomes" id="UP001497444">
    <property type="component" value="Chromosome 15"/>
</dbReference>
<sequence length="94" mass="8842">MKGVGVNNGGGKTTSSINVTNCFCTLITIRGGGSGIGVEDGGGGGIKSTEDGGGRIGLAEDGRGNANGGGGGEGGGEDAGGKGNEDGMVQRPFP</sequence>
<evidence type="ECO:0000313" key="2">
    <source>
        <dbReference type="EMBL" id="CAK9262793.1"/>
    </source>
</evidence>
<organism evidence="2 3">
    <name type="scientific">Sphagnum jensenii</name>
    <dbReference type="NCBI Taxonomy" id="128206"/>
    <lineage>
        <taxon>Eukaryota</taxon>
        <taxon>Viridiplantae</taxon>
        <taxon>Streptophyta</taxon>
        <taxon>Embryophyta</taxon>
        <taxon>Bryophyta</taxon>
        <taxon>Sphagnophytina</taxon>
        <taxon>Sphagnopsida</taxon>
        <taxon>Sphagnales</taxon>
        <taxon>Sphagnaceae</taxon>
        <taxon>Sphagnum</taxon>
    </lineage>
</organism>
<name>A0ABP0W7K6_9BRYO</name>
<dbReference type="EMBL" id="OZ020110">
    <property type="protein sequence ID" value="CAK9262793.1"/>
    <property type="molecule type" value="Genomic_DNA"/>
</dbReference>
<protein>
    <recommendedName>
        <fullName evidence="4">Glycine-rich protein</fullName>
    </recommendedName>
</protein>
<evidence type="ECO:0000256" key="1">
    <source>
        <dbReference type="SAM" id="MobiDB-lite"/>
    </source>
</evidence>
<evidence type="ECO:0000313" key="3">
    <source>
        <dbReference type="Proteomes" id="UP001497444"/>
    </source>
</evidence>
<feature type="compositionally biased region" description="Gly residues" evidence="1">
    <location>
        <begin position="65"/>
        <end position="78"/>
    </location>
</feature>
<feature type="compositionally biased region" description="Basic and acidic residues" evidence="1">
    <location>
        <begin position="48"/>
        <end position="63"/>
    </location>
</feature>
<gene>
    <name evidence="2" type="ORF">CSSPJE1EN1_LOCUS8271</name>
</gene>
<keyword evidence="3" id="KW-1185">Reference proteome</keyword>
<reference evidence="2" key="1">
    <citation type="submission" date="2024-02" db="EMBL/GenBank/DDBJ databases">
        <authorList>
            <consortium name="ELIXIR-Norway"/>
            <consortium name="Elixir Norway"/>
        </authorList>
    </citation>
    <scope>NUCLEOTIDE SEQUENCE</scope>
</reference>